<comment type="caution">
    <text evidence="1">The sequence shown here is derived from an EMBL/GenBank/DDBJ whole genome shotgun (WGS) entry which is preliminary data.</text>
</comment>
<evidence type="ECO:0000313" key="1">
    <source>
        <dbReference type="EMBL" id="NDL61078.1"/>
    </source>
</evidence>
<dbReference type="EMBL" id="WLZY01000018">
    <property type="protein sequence ID" value="NDL61078.1"/>
    <property type="molecule type" value="Genomic_DNA"/>
</dbReference>
<proteinExistence type="predicted"/>
<accession>A0A7K3MF89</accession>
<organism evidence="1 2">
    <name type="scientific">Phytoactinopolyspora mesophila</name>
    <dbReference type="NCBI Taxonomy" id="2650750"/>
    <lineage>
        <taxon>Bacteria</taxon>
        <taxon>Bacillati</taxon>
        <taxon>Actinomycetota</taxon>
        <taxon>Actinomycetes</taxon>
        <taxon>Jiangellales</taxon>
        <taxon>Jiangellaceae</taxon>
        <taxon>Phytoactinopolyspora</taxon>
    </lineage>
</organism>
<dbReference type="AlphaFoldDB" id="A0A7K3MF89"/>
<keyword evidence="2" id="KW-1185">Reference proteome</keyword>
<dbReference type="Proteomes" id="UP000460435">
    <property type="component" value="Unassembled WGS sequence"/>
</dbReference>
<evidence type="ECO:0000313" key="2">
    <source>
        <dbReference type="Proteomes" id="UP000460435"/>
    </source>
</evidence>
<dbReference type="RefSeq" id="WP_162453797.1">
    <property type="nucleotide sequence ID" value="NZ_WLZY01000018.1"/>
</dbReference>
<sequence>MGAVFQAARLVAGAAVAGAATWALARRWVPHPPALPTPPGQDQPVEAAETWQRKNFHGESVSLVAGPALAAGAAAGIALAPGASRGVRAAGVGTAMAVGAVGLYDDLTGDSSSKGLRGHLVALRGGEVTSGAVKVGVIGLAGLAGAALVSENAFDAAVGGAAVAGHANVVNLLDLRPGRAGKSALLHAPLVLTGPGGAVGAAALGATVAALPDDLGERTMLGDAGANVLGALLGLAMVAREGRRARLAHLAVVTALTLASEKVSFTKVIEGTPVLRDLDRLGRRP</sequence>
<gene>
    <name evidence="1" type="ORF">F7O44_28815</name>
</gene>
<protein>
    <recommendedName>
        <fullName evidence="3">Glycosyl transferase family 4</fullName>
    </recommendedName>
</protein>
<reference evidence="1 2" key="1">
    <citation type="submission" date="2019-11" db="EMBL/GenBank/DDBJ databases">
        <authorList>
            <person name="Li X.-J."/>
            <person name="Feng X.-M."/>
        </authorList>
    </citation>
    <scope>NUCLEOTIDE SEQUENCE [LARGE SCALE GENOMIC DNA]</scope>
    <source>
        <strain evidence="1 2">XMNu-373</strain>
    </source>
</reference>
<evidence type="ECO:0008006" key="3">
    <source>
        <dbReference type="Google" id="ProtNLM"/>
    </source>
</evidence>
<name>A0A7K3MF89_9ACTN</name>